<accession>A0A5A5RRY4</accession>
<organism evidence="1 2">
    <name type="scientific">Microcystis aeruginosa NIES-2520</name>
    <dbReference type="NCBI Taxonomy" id="2303982"/>
    <lineage>
        <taxon>Bacteria</taxon>
        <taxon>Bacillati</taxon>
        <taxon>Cyanobacteriota</taxon>
        <taxon>Cyanophyceae</taxon>
        <taxon>Oscillatoriophycideae</taxon>
        <taxon>Chroococcales</taxon>
        <taxon>Microcystaceae</taxon>
        <taxon>Microcystis</taxon>
    </lineage>
</organism>
<dbReference type="EMBL" id="BHVP01000029">
    <property type="protein sequence ID" value="GCA75096.1"/>
    <property type="molecule type" value="Genomic_DNA"/>
</dbReference>
<gene>
    <name evidence="1" type="ORF">MiTe_01925</name>
</gene>
<evidence type="ECO:0000313" key="2">
    <source>
        <dbReference type="Proteomes" id="UP000324917"/>
    </source>
</evidence>
<comment type="caution">
    <text evidence="1">The sequence shown here is derived from an EMBL/GenBank/DDBJ whole genome shotgun (WGS) entry which is preliminary data.</text>
</comment>
<reference evidence="1 2" key="1">
    <citation type="submission" date="2018-09" db="EMBL/GenBank/DDBJ databases">
        <title>Evolutionary history of phycoerythrin pigmentation in the water bloom-forming cyanobacterium Microcystis aeruginosa.</title>
        <authorList>
            <person name="Tanabe Y."/>
            <person name="Tanabe Y."/>
            <person name="Yamaguchi H."/>
        </authorList>
    </citation>
    <scope>NUCLEOTIDE SEQUENCE [LARGE SCALE GENOMIC DNA]</scope>
    <source>
        <strain evidence="1 2">NIES-2520</strain>
    </source>
</reference>
<dbReference type="AlphaFoldDB" id="A0A5A5RRY4"/>
<sequence>MFLFSHPFCRLGSDFRFPQELPIKQLFSCLSKLSIFGDFYNSNKSRLIRQNTAIWRFRRLDSSLAEARGQKNCQTIGKK</sequence>
<dbReference type="Proteomes" id="UP000324917">
    <property type="component" value="Unassembled WGS sequence"/>
</dbReference>
<name>A0A5A5RRY4_MICAE</name>
<evidence type="ECO:0000313" key="1">
    <source>
        <dbReference type="EMBL" id="GCA75096.1"/>
    </source>
</evidence>
<protein>
    <submittedName>
        <fullName evidence="1">Uncharacterized protein</fullName>
    </submittedName>
</protein>
<proteinExistence type="predicted"/>